<name>A0A5Q4VDF2_9BACT</name>
<dbReference type="Gene3D" id="3.30.70.100">
    <property type="match status" value="1"/>
</dbReference>
<dbReference type="PANTHER" id="PTHR37832:SF1">
    <property type="entry name" value="STRESS-RESPONSE A_B BARREL DOMAIN-CONTAINING PROTEIN"/>
    <property type="match status" value="1"/>
</dbReference>
<sequence>MFKHIVLFRLKKNARGLSMEENIAELKSMLEALPEKIADIRFLEVGVDILGTGHSSHVSLITEFDDDAAFTRYVQHQDHQKVLAFLQGVLEERRVVDYTV</sequence>
<feature type="domain" description="Stress-response A/B barrel" evidence="1">
    <location>
        <begin position="2"/>
        <end position="98"/>
    </location>
</feature>
<dbReference type="PROSITE" id="PS51502">
    <property type="entry name" value="S_R_A_B_BARREL"/>
    <property type="match status" value="1"/>
</dbReference>
<dbReference type="InterPro" id="IPR011008">
    <property type="entry name" value="Dimeric_a/b-barrel"/>
</dbReference>
<dbReference type="SUPFAM" id="SSF54909">
    <property type="entry name" value="Dimeric alpha+beta barrel"/>
    <property type="match status" value="1"/>
</dbReference>
<dbReference type="InterPro" id="IPR013097">
    <property type="entry name" value="Dabb"/>
</dbReference>
<comment type="caution">
    <text evidence="2">The sequence shown here is derived from an EMBL/GenBank/DDBJ whole genome shotgun (WGS) entry which is preliminary data.</text>
</comment>
<reference evidence="2 3" key="1">
    <citation type="submission" date="2019-06" db="EMBL/GenBank/DDBJ databases">
        <title>Desulfobotulus mexicanus sp. nov., a novel sulfate-reducing bacterium isolated from the sediment of an alkaline crater lake in Mexico.</title>
        <authorList>
            <person name="Hirschler-Rea A."/>
        </authorList>
    </citation>
    <scope>NUCLEOTIDE SEQUENCE [LARGE SCALE GENOMIC DNA]</scope>
    <source>
        <strain evidence="2 3">PAR22N</strain>
    </source>
</reference>
<dbReference type="Proteomes" id="UP000321899">
    <property type="component" value="Unassembled WGS sequence"/>
</dbReference>
<dbReference type="PANTHER" id="PTHR37832">
    <property type="entry name" value="BLL2683 PROTEIN"/>
    <property type="match status" value="1"/>
</dbReference>
<dbReference type="Pfam" id="PF07876">
    <property type="entry name" value="Dabb"/>
    <property type="match status" value="1"/>
</dbReference>
<keyword evidence="3" id="KW-1185">Reference proteome</keyword>
<dbReference type="AlphaFoldDB" id="A0A5Q4VDF2"/>
<evidence type="ECO:0000313" key="2">
    <source>
        <dbReference type="EMBL" id="TYT75734.1"/>
    </source>
</evidence>
<organism evidence="2 3">
    <name type="scientific">Desulfobotulus mexicanus</name>
    <dbReference type="NCBI Taxonomy" id="2586642"/>
    <lineage>
        <taxon>Bacteria</taxon>
        <taxon>Pseudomonadati</taxon>
        <taxon>Thermodesulfobacteriota</taxon>
        <taxon>Desulfobacteria</taxon>
        <taxon>Desulfobacterales</taxon>
        <taxon>Desulfobacteraceae</taxon>
        <taxon>Desulfobotulus</taxon>
    </lineage>
</organism>
<dbReference type="SMART" id="SM00886">
    <property type="entry name" value="Dabb"/>
    <property type="match status" value="1"/>
</dbReference>
<proteinExistence type="predicted"/>
<evidence type="ECO:0000313" key="3">
    <source>
        <dbReference type="Proteomes" id="UP000321899"/>
    </source>
</evidence>
<dbReference type="RefSeq" id="WP_139445836.1">
    <property type="nucleotide sequence ID" value="NZ_VDMB01000002.1"/>
</dbReference>
<accession>A0A5Q4VDF2</accession>
<evidence type="ECO:0000259" key="1">
    <source>
        <dbReference type="PROSITE" id="PS51502"/>
    </source>
</evidence>
<protein>
    <submittedName>
        <fullName evidence="2">Dabb family protein</fullName>
    </submittedName>
</protein>
<dbReference type="EMBL" id="VDMB01000002">
    <property type="protein sequence ID" value="TYT75734.1"/>
    <property type="molecule type" value="Genomic_DNA"/>
</dbReference>
<dbReference type="OrthoDB" id="9808130at2"/>
<gene>
    <name evidence="2" type="ORF">FIM25_02175</name>
</gene>